<keyword evidence="1" id="KW-1185">Reference proteome</keyword>
<accession>A0A915ETI7</accession>
<protein>
    <submittedName>
        <fullName evidence="2">Uncharacterized protein</fullName>
    </submittedName>
</protein>
<dbReference type="AlphaFoldDB" id="A0A915ETI7"/>
<organism evidence="1 2">
    <name type="scientific">Echinococcus canadensis</name>
    <dbReference type="NCBI Taxonomy" id="519352"/>
    <lineage>
        <taxon>Eukaryota</taxon>
        <taxon>Metazoa</taxon>
        <taxon>Spiralia</taxon>
        <taxon>Lophotrochozoa</taxon>
        <taxon>Platyhelminthes</taxon>
        <taxon>Cestoda</taxon>
        <taxon>Eucestoda</taxon>
        <taxon>Cyclophyllidea</taxon>
        <taxon>Taeniidae</taxon>
        <taxon>Echinococcus</taxon>
        <taxon>Echinococcus canadensis group</taxon>
    </lineage>
</organism>
<evidence type="ECO:0000313" key="2">
    <source>
        <dbReference type="WBParaSite" id="maker-E.canG7_contigs_2390-snap-gene-0.17-mRNA-1"/>
    </source>
</evidence>
<sequence length="177" mass="20050">MIQMSRNETRHYVILQGHIILSELHPSVMLPKEVYQSLIIKSSGSATRLIRLLMKSFFSQEELAASSLSGEGIYKQRLQPEITEAIKGVQAHRRRSRWLDTLMLVLVSLILPVTDRGTLQMTSAHTPCCPEPGVPFNLINFLVHIHLSEWKVSLHPWIVAASQPREDFTNVPTSCNI</sequence>
<evidence type="ECO:0000313" key="1">
    <source>
        <dbReference type="Proteomes" id="UP000887562"/>
    </source>
</evidence>
<proteinExistence type="predicted"/>
<reference evidence="2" key="1">
    <citation type="submission" date="2022-11" db="UniProtKB">
        <authorList>
            <consortium name="WormBaseParasite"/>
        </authorList>
    </citation>
    <scope>IDENTIFICATION</scope>
</reference>
<dbReference type="WBParaSite" id="maker-E.canG7_contigs_2390-snap-gene-0.17-mRNA-1">
    <property type="protein sequence ID" value="maker-E.canG7_contigs_2390-snap-gene-0.17-mRNA-1"/>
    <property type="gene ID" value="EcG7_07233"/>
</dbReference>
<dbReference type="Proteomes" id="UP000887562">
    <property type="component" value="Unplaced"/>
</dbReference>
<name>A0A915ETI7_9CEST</name>